<gene>
    <name evidence="4" type="ORF">SAMN02745702_00733</name>
</gene>
<dbReference type="OrthoDB" id="5366068at2"/>
<protein>
    <submittedName>
        <fullName evidence="4">Transcriptional regulator, TetR family</fullName>
    </submittedName>
</protein>
<keyword evidence="5" id="KW-1185">Reference proteome</keyword>
<dbReference type="Pfam" id="PF00440">
    <property type="entry name" value="TetR_N"/>
    <property type="match status" value="1"/>
</dbReference>
<evidence type="ECO:0000259" key="3">
    <source>
        <dbReference type="PROSITE" id="PS50977"/>
    </source>
</evidence>
<dbReference type="EMBL" id="FUYA01000002">
    <property type="protein sequence ID" value="SKA66985.1"/>
    <property type="molecule type" value="Genomic_DNA"/>
</dbReference>
<organism evidence="4 5">
    <name type="scientific">Desulfobaculum bizertense DSM 18034</name>
    <dbReference type="NCBI Taxonomy" id="1121442"/>
    <lineage>
        <taxon>Bacteria</taxon>
        <taxon>Pseudomonadati</taxon>
        <taxon>Thermodesulfobacteriota</taxon>
        <taxon>Desulfovibrionia</taxon>
        <taxon>Desulfovibrionales</taxon>
        <taxon>Desulfovibrionaceae</taxon>
        <taxon>Desulfobaculum</taxon>
    </lineage>
</organism>
<feature type="domain" description="HTH tetR-type" evidence="3">
    <location>
        <begin position="13"/>
        <end position="73"/>
    </location>
</feature>
<dbReference type="InterPro" id="IPR001647">
    <property type="entry name" value="HTH_TetR"/>
</dbReference>
<dbReference type="Gene3D" id="1.10.357.10">
    <property type="entry name" value="Tetracycline Repressor, domain 2"/>
    <property type="match status" value="1"/>
</dbReference>
<keyword evidence="1 2" id="KW-0238">DNA-binding</keyword>
<dbReference type="GO" id="GO:0003677">
    <property type="term" value="F:DNA binding"/>
    <property type="evidence" value="ECO:0007669"/>
    <property type="project" value="UniProtKB-UniRule"/>
</dbReference>
<dbReference type="PROSITE" id="PS50977">
    <property type="entry name" value="HTH_TETR_2"/>
    <property type="match status" value="1"/>
</dbReference>
<proteinExistence type="predicted"/>
<dbReference type="Proteomes" id="UP000189733">
    <property type="component" value="Unassembled WGS sequence"/>
</dbReference>
<dbReference type="AlphaFoldDB" id="A0A1T4VQ33"/>
<sequence length="233" mass="27693">MTKTQDRLKIRQQRTMTYFIEAANQIIKEEGIEAVTIRKTADLAGYASATLYNYFDNLTHLIFLATMNYLEEYNAALPQRLTECENSVERYMAVCKCFSEYAYEDPEIYEHLFFSHGDEKLEEYMHQYYELFPEKVILDWPEPLNKIFQINNIYSRSSMMLTDCVNDGYMTEDAAKDFNEVNMMIFKCILQDVRDDLLSKDQAIEKTMKYYRQIFEHYLKPEFTGLLDTPVCH</sequence>
<evidence type="ECO:0000313" key="4">
    <source>
        <dbReference type="EMBL" id="SKA66985.1"/>
    </source>
</evidence>
<feature type="DNA-binding region" description="H-T-H motif" evidence="2">
    <location>
        <begin position="36"/>
        <end position="55"/>
    </location>
</feature>
<dbReference type="InterPro" id="IPR009057">
    <property type="entry name" value="Homeodomain-like_sf"/>
</dbReference>
<dbReference type="RefSeq" id="WP_078684044.1">
    <property type="nucleotide sequence ID" value="NZ_FUYA01000002.1"/>
</dbReference>
<evidence type="ECO:0000256" key="2">
    <source>
        <dbReference type="PROSITE-ProRule" id="PRU00335"/>
    </source>
</evidence>
<dbReference type="SUPFAM" id="SSF46689">
    <property type="entry name" value="Homeodomain-like"/>
    <property type="match status" value="1"/>
</dbReference>
<evidence type="ECO:0000256" key="1">
    <source>
        <dbReference type="ARBA" id="ARBA00023125"/>
    </source>
</evidence>
<name>A0A1T4VQ33_9BACT</name>
<reference evidence="4 5" key="1">
    <citation type="submission" date="2017-02" db="EMBL/GenBank/DDBJ databases">
        <authorList>
            <person name="Peterson S.W."/>
        </authorList>
    </citation>
    <scope>NUCLEOTIDE SEQUENCE [LARGE SCALE GENOMIC DNA]</scope>
    <source>
        <strain evidence="4 5">DSM 18034</strain>
    </source>
</reference>
<accession>A0A1T4VQ33</accession>
<dbReference type="STRING" id="1121442.SAMN02745702_00733"/>
<evidence type="ECO:0000313" key="5">
    <source>
        <dbReference type="Proteomes" id="UP000189733"/>
    </source>
</evidence>